<dbReference type="AlphaFoldDB" id="A0A2Y9C6Y6"/>
<reference evidence="4" key="1">
    <citation type="submission" date="2016-10" db="EMBL/GenBank/DDBJ databases">
        <authorList>
            <person name="Varghese N."/>
            <person name="Submissions S."/>
        </authorList>
    </citation>
    <scope>NUCLEOTIDE SEQUENCE [LARGE SCALE GENOMIC DNA]</scope>
    <source>
        <strain evidence="4">DSM 22951</strain>
    </source>
</reference>
<gene>
    <name evidence="2" type="ORF">SAMN04489750_3878</name>
    <name evidence="3" type="ORF">SAMN04489750_3930</name>
</gene>
<feature type="region of interest" description="Disordered" evidence="1">
    <location>
        <begin position="117"/>
        <end position="161"/>
    </location>
</feature>
<dbReference type="RefSeq" id="WP_245934267.1">
    <property type="nucleotide sequence ID" value="NZ_QGDN01000003.1"/>
</dbReference>
<sequence>MSTTEMSATDEWEEAVNGLAPAAPSPDEPPPLVYGSVDEFVREYLIQTYRRVIAGTGQGAVWAANWWDYDEAVIRLTALWRSWEQLRLDPATGMSVWWKDHADHHMAVLLDSRGPFANSDSKNRTGEPLPYTPPPPGMFPDERLAAPGEHATTTDADPIAA</sequence>
<name>A0A2Y9C6Y6_9MICO</name>
<evidence type="ECO:0000313" key="2">
    <source>
        <dbReference type="EMBL" id="SSA59065.1"/>
    </source>
</evidence>
<dbReference type="Pfam" id="PF16259">
    <property type="entry name" value="DUF4913"/>
    <property type="match status" value="1"/>
</dbReference>
<protein>
    <recommendedName>
        <fullName evidence="5">DUF4913 domain-containing protein</fullName>
    </recommendedName>
</protein>
<dbReference type="InterPro" id="IPR032584">
    <property type="entry name" value="DUF4913"/>
</dbReference>
<evidence type="ECO:0000313" key="3">
    <source>
        <dbReference type="EMBL" id="SSA59115.1"/>
    </source>
</evidence>
<dbReference type="EMBL" id="UESZ01000003">
    <property type="protein sequence ID" value="SSA59065.1"/>
    <property type="molecule type" value="Genomic_DNA"/>
</dbReference>
<evidence type="ECO:0000256" key="1">
    <source>
        <dbReference type="SAM" id="MobiDB-lite"/>
    </source>
</evidence>
<accession>A0A2Y9C6Y6</accession>
<organism evidence="2 4">
    <name type="scientific">Branchiibius hedensis</name>
    <dbReference type="NCBI Taxonomy" id="672460"/>
    <lineage>
        <taxon>Bacteria</taxon>
        <taxon>Bacillati</taxon>
        <taxon>Actinomycetota</taxon>
        <taxon>Actinomycetes</taxon>
        <taxon>Micrococcales</taxon>
        <taxon>Dermacoccaceae</taxon>
        <taxon>Branchiibius</taxon>
    </lineage>
</organism>
<proteinExistence type="predicted"/>
<evidence type="ECO:0000313" key="4">
    <source>
        <dbReference type="Proteomes" id="UP000250028"/>
    </source>
</evidence>
<keyword evidence="4" id="KW-1185">Reference proteome</keyword>
<reference evidence="2" key="2">
    <citation type="submission" date="2016-10" db="EMBL/GenBank/DDBJ databases">
        <authorList>
            <person name="Cai Z."/>
        </authorList>
    </citation>
    <scope>NUCLEOTIDE SEQUENCE [LARGE SCALE GENOMIC DNA]</scope>
    <source>
        <strain evidence="2">DSM 22951</strain>
    </source>
</reference>
<evidence type="ECO:0008006" key="5">
    <source>
        <dbReference type="Google" id="ProtNLM"/>
    </source>
</evidence>
<dbReference type="EMBL" id="UESZ01000003">
    <property type="protein sequence ID" value="SSA59115.1"/>
    <property type="molecule type" value="Genomic_DNA"/>
</dbReference>
<dbReference type="Proteomes" id="UP000250028">
    <property type="component" value="Unassembled WGS sequence"/>
</dbReference>